<organism evidence="1 2">
    <name type="scientific">Bradyrhizobium lablabi</name>
    <dbReference type="NCBI Taxonomy" id="722472"/>
    <lineage>
        <taxon>Bacteria</taxon>
        <taxon>Pseudomonadati</taxon>
        <taxon>Pseudomonadota</taxon>
        <taxon>Alphaproteobacteria</taxon>
        <taxon>Hyphomicrobiales</taxon>
        <taxon>Nitrobacteraceae</taxon>
        <taxon>Bradyrhizobium</taxon>
    </lineage>
</organism>
<evidence type="ECO:0000313" key="1">
    <source>
        <dbReference type="EMBL" id="SHK42224.1"/>
    </source>
</evidence>
<dbReference type="PANTHER" id="PTHR48100">
    <property type="entry name" value="BROAD-SPECIFICITY PHOSPHATASE YOR283W-RELATED"/>
    <property type="match status" value="1"/>
</dbReference>
<dbReference type="InterPro" id="IPR029033">
    <property type="entry name" value="His_PPase_superfam"/>
</dbReference>
<dbReference type="SUPFAM" id="SSF53254">
    <property type="entry name" value="Phosphoglycerate mutase-like"/>
    <property type="match status" value="1"/>
</dbReference>
<dbReference type="AlphaFoldDB" id="A0A1M6SBS8"/>
<dbReference type="OrthoDB" id="8347407at2"/>
<dbReference type="Pfam" id="PF00300">
    <property type="entry name" value="His_Phos_1"/>
    <property type="match status" value="1"/>
</dbReference>
<gene>
    <name evidence="1" type="ORF">SAMN05444159_3221</name>
</gene>
<dbReference type="GO" id="GO:0005737">
    <property type="term" value="C:cytoplasm"/>
    <property type="evidence" value="ECO:0007669"/>
    <property type="project" value="TreeGrafter"/>
</dbReference>
<evidence type="ECO:0000313" key="2">
    <source>
        <dbReference type="Proteomes" id="UP000189935"/>
    </source>
</evidence>
<dbReference type="CDD" id="cd07067">
    <property type="entry name" value="HP_PGM_like"/>
    <property type="match status" value="1"/>
</dbReference>
<dbReference type="GO" id="GO:0016791">
    <property type="term" value="F:phosphatase activity"/>
    <property type="evidence" value="ECO:0007669"/>
    <property type="project" value="TreeGrafter"/>
</dbReference>
<reference evidence="1 2" key="1">
    <citation type="submission" date="2016-11" db="EMBL/GenBank/DDBJ databases">
        <authorList>
            <person name="Jaros S."/>
            <person name="Januszkiewicz K."/>
            <person name="Wedrychowicz H."/>
        </authorList>
    </citation>
    <scope>NUCLEOTIDE SEQUENCE [LARGE SCALE GENOMIC DNA]</scope>
    <source>
        <strain evidence="1 2">GAS499</strain>
    </source>
</reference>
<sequence length="197" mass="21633">MLVDLLRHGATGREGHLDGRTDRVLAAEGWTQFSSQTEHQSWPTIVTSPLLRAREAAERLARSRNLALMIDDDWAELDFGVWDGRLKSELEAEPAMRAALAAFYRDPRANPPPGGESWASFDARIARALSRLVDPASPGPVLVVTHAGPMRAALHQACGLPIDCLWALRIGFGTRIRLNLAVADARLWGEIVEISQP</sequence>
<protein>
    <submittedName>
        <fullName evidence="1">Alpha-ribazole phosphatase</fullName>
    </submittedName>
</protein>
<dbReference type="PANTHER" id="PTHR48100:SF1">
    <property type="entry name" value="HISTIDINE PHOSPHATASE FAMILY PROTEIN-RELATED"/>
    <property type="match status" value="1"/>
</dbReference>
<proteinExistence type="predicted"/>
<dbReference type="Gene3D" id="3.40.50.1240">
    <property type="entry name" value="Phosphoglycerate mutase-like"/>
    <property type="match status" value="1"/>
</dbReference>
<dbReference type="EMBL" id="LT670844">
    <property type="protein sequence ID" value="SHK42224.1"/>
    <property type="molecule type" value="Genomic_DNA"/>
</dbReference>
<dbReference type="SMART" id="SM00855">
    <property type="entry name" value="PGAM"/>
    <property type="match status" value="1"/>
</dbReference>
<dbReference type="RefSeq" id="WP_079539297.1">
    <property type="nucleotide sequence ID" value="NZ_LT670844.1"/>
</dbReference>
<dbReference type="InterPro" id="IPR050275">
    <property type="entry name" value="PGM_Phosphatase"/>
</dbReference>
<dbReference type="InterPro" id="IPR013078">
    <property type="entry name" value="His_Pase_superF_clade-1"/>
</dbReference>
<name>A0A1M6SBS8_9BRAD</name>
<accession>A0A1M6SBS8</accession>
<dbReference type="Proteomes" id="UP000189935">
    <property type="component" value="Chromosome I"/>
</dbReference>